<feature type="transmembrane region" description="Helical" evidence="1">
    <location>
        <begin position="257"/>
        <end position="277"/>
    </location>
</feature>
<name>A0A2H5CA75_ELHV1</name>
<accession>A0A2H5CA75</accession>
<feature type="transmembrane region" description="Helical" evidence="1">
    <location>
        <begin position="140"/>
        <end position="159"/>
    </location>
</feature>
<sequence>MRILPIYVLTLAVCIFDSVKAATSNGTASQPLKIYLGNGALLFLSVLGIVFTIAAIISFLIFYNRKKHLCFPYNTWYTQFLFLAGLIVVFVLVILYICAPSRFEYFGPVPFVICFSCLLVNALNLLLIYRYRIGLPSWMLVWMAFFCIFITPLVTLHVYKALVYVTNNACYNGTSLVNATNVVNSTSSAYLESVSIWNSLITYLDTSLYLYVYYLIVVSLFLSCFSIKKSLYANYLFITLLLSWLLWTIHWCVSSTILLPATGVTVNGYIFLLLYVLPPILYFHYERLYLSHTDVKTTSKEGKPQTTL</sequence>
<proteinExistence type="predicted"/>
<keyword evidence="1" id="KW-1133">Transmembrane helix</keyword>
<reference evidence="2" key="1">
    <citation type="journal article" date="2014" name="J. Virol.">
        <title>Elephant endotheliotropic herpesviruses EEHV1A, EEHV1B, and EEHV2 from cases of hemorrhagic disease are highly diverged from other mammalian herpesviruses and may form a new subfamily.</title>
        <authorList>
            <person name="Richman LK"/>
            <person name="Zong JC"/>
            <person name="Latimer EM"/>
            <person name="Lock J"/>
            <person name="Fleischer RC"/>
            <person name="Heaggans SY"/>
            <person name="Hayward GS."/>
        </authorList>
    </citation>
    <scope>NUCLEOTIDE SEQUENCE</scope>
    <source>
        <strain evidence="2">Obert NAP24</strain>
    </source>
</reference>
<feature type="transmembrane region" description="Helical" evidence="1">
    <location>
        <begin position="208"/>
        <end position="225"/>
    </location>
</feature>
<feature type="transmembrane region" description="Helical" evidence="1">
    <location>
        <begin position="40"/>
        <end position="63"/>
    </location>
</feature>
<protein>
    <submittedName>
        <fullName evidence="2">G protein coupled receptor 5</fullName>
    </submittedName>
</protein>
<feature type="transmembrane region" description="Helical" evidence="1">
    <location>
        <begin position="75"/>
        <end position="97"/>
    </location>
</feature>
<reference evidence="2" key="2">
    <citation type="submission" date="2017-07" db="EMBL/GenBank/DDBJ databases">
        <title>Variability and subtyping at the left-hand end of EEHV1 genomes: EEHV vGPCR5.</title>
        <authorList>
            <person name="Zong J.-C."/>
            <person name="Latimer E.M."/>
            <person name="Long S.Y."/>
            <person name="Heaggans S.Y."/>
            <person name="Hayward G.S."/>
        </authorList>
    </citation>
    <scope>NUCLEOTIDE SEQUENCE</scope>
    <source>
        <strain evidence="2">Obert NAP24</strain>
    </source>
</reference>
<evidence type="ECO:0000256" key="1">
    <source>
        <dbReference type="SAM" id="Phobius"/>
    </source>
</evidence>
<evidence type="ECO:0000313" key="2">
    <source>
        <dbReference type="EMBL" id="AUH20932.1"/>
    </source>
</evidence>
<organism evidence="2">
    <name type="scientific">Elephant endotheliotropic herpesvirus 1A</name>
    <dbReference type="NCBI Taxonomy" id="759753"/>
    <lineage>
        <taxon>Viruses</taxon>
        <taxon>Duplodnaviria</taxon>
        <taxon>Heunggongvirae</taxon>
        <taxon>Peploviricota</taxon>
        <taxon>Herviviricetes</taxon>
        <taxon>Herpesvirales</taxon>
        <taxon>Orthoherpesviridae</taxon>
        <taxon>Betaherpesvirinae</taxon>
        <taxon>Proboscivirus</taxon>
        <taxon>Proboscivirus elephantidbeta1</taxon>
        <taxon>Elephantid herpesvirus 1</taxon>
    </lineage>
</organism>
<gene>
    <name evidence="2" type="primary">E5</name>
</gene>
<keyword evidence="1" id="KW-0472">Membrane</keyword>
<dbReference type="EMBL" id="MF579021">
    <property type="protein sequence ID" value="AUH20932.1"/>
    <property type="molecule type" value="Genomic_DNA"/>
</dbReference>
<keyword evidence="1" id="KW-0812">Transmembrane</keyword>
<feature type="transmembrane region" description="Helical" evidence="1">
    <location>
        <begin position="232"/>
        <end position="251"/>
    </location>
</feature>
<feature type="transmembrane region" description="Helical" evidence="1">
    <location>
        <begin position="109"/>
        <end position="128"/>
    </location>
</feature>
<keyword evidence="2" id="KW-0675">Receptor</keyword>